<evidence type="ECO:0000256" key="4">
    <source>
        <dbReference type="ARBA" id="ARBA00022759"/>
    </source>
</evidence>
<keyword evidence="5" id="KW-0378">Hydrolase</keyword>
<dbReference type="PANTHER" id="PTHR48475">
    <property type="entry name" value="RIBONUCLEASE H"/>
    <property type="match status" value="1"/>
</dbReference>
<keyword evidence="2" id="KW-0548">Nucleotidyltransferase</keyword>
<dbReference type="InterPro" id="IPR041373">
    <property type="entry name" value="RT_RNaseH"/>
</dbReference>
<organism evidence="9 10">
    <name type="scientific">Lithospermum erythrorhizon</name>
    <name type="common">Purple gromwell</name>
    <name type="synonym">Lithospermum officinale var. erythrorhizon</name>
    <dbReference type="NCBI Taxonomy" id="34254"/>
    <lineage>
        <taxon>Eukaryota</taxon>
        <taxon>Viridiplantae</taxon>
        <taxon>Streptophyta</taxon>
        <taxon>Embryophyta</taxon>
        <taxon>Tracheophyta</taxon>
        <taxon>Spermatophyta</taxon>
        <taxon>Magnoliopsida</taxon>
        <taxon>eudicotyledons</taxon>
        <taxon>Gunneridae</taxon>
        <taxon>Pentapetalae</taxon>
        <taxon>asterids</taxon>
        <taxon>lamiids</taxon>
        <taxon>Boraginales</taxon>
        <taxon>Boraginaceae</taxon>
        <taxon>Boraginoideae</taxon>
        <taxon>Lithospermeae</taxon>
        <taxon>Lithospermum</taxon>
    </lineage>
</organism>
<dbReference type="InterPro" id="IPR000477">
    <property type="entry name" value="RT_dom"/>
</dbReference>
<dbReference type="Gene3D" id="3.30.70.270">
    <property type="match status" value="1"/>
</dbReference>
<dbReference type="EMBL" id="BAABME010007637">
    <property type="protein sequence ID" value="GAA0171351.1"/>
    <property type="molecule type" value="Genomic_DNA"/>
</dbReference>
<proteinExistence type="predicted"/>
<feature type="domain" description="Reverse transcriptase RNase H-like" evidence="8">
    <location>
        <begin position="67"/>
        <end position="152"/>
    </location>
</feature>
<evidence type="ECO:0000313" key="10">
    <source>
        <dbReference type="Proteomes" id="UP001454036"/>
    </source>
</evidence>
<keyword evidence="4" id="KW-0255">Endonuclease</keyword>
<dbReference type="Pfam" id="PF00078">
    <property type="entry name" value="RVT_1"/>
    <property type="match status" value="1"/>
</dbReference>
<gene>
    <name evidence="9" type="ORF">LIER_25402</name>
</gene>
<dbReference type="Proteomes" id="UP001454036">
    <property type="component" value="Unassembled WGS sequence"/>
</dbReference>
<keyword evidence="6" id="KW-0695">RNA-directed DNA polymerase</keyword>
<dbReference type="InterPro" id="IPR043502">
    <property type="entry name" value="DNA/RNA_pol_sf"/>
</dbReference>
<feature type="domain" description="Reverse transcriptase" evidence="7">
    <location>
        <begin position="9"/>
        <end position="60"/>
    </location>
</feature>
<evidence type="ECO:0000256" key="3">
    <source>
        <dbReference type="ARBA" id="ARBA00022722"/>
    </source>
</evidence>
<dbReference type="PANTHER" id="PTHR48475:SF2">
    <property type="entry name" value="RIBONUCLEASE H"/>
    <property type="match status" value="1"/>
</dbReference>
<dbReference type="InterPro" id="IPR043128">
    <property type="entry name" value="Rev_trsase/Diguanyl_cyclase"/>
</dbReference>
<evidence type="ECO:0000259" key="7">
    <source>
        <dbReference type="Pfam" id="PF00078"/>
    </source>
</evidence>
<reference evidence="9 10" key="1">
    <citation type="submission" date="2024-01" db="EMBL/GenBank/DDBJ databases">
        <title>The complete chloroplast genome sequence of Lithospermum erythrorhizon: insights into the phylogenetic relationship among Boraginaceae species and the maternal lineages of purple gromwells.</title>
        <authorList>
            <person name="Okada T."/>
            <person name="Watanabe K."/>
        </authorList>
    </citation>
    <scope>NUCLEOTIDE SEQUENCE [LARGE SCALE GENOMIC DNA]</scope>
</reference>
<evidence type="ECO:0000256" key="1">
    <source>
        <dbReference type="ARBA" id="ARBA00022679"/>
    </source>
</evidence>
<evidence type="ECO:0000256" key="5">
    <source>
        <dbReference type="ARBA" id="ARBA00022801"/>
    </source>
</evidence>
<dbReference type="GO" id="GO:0003964">
    <property type="term" value="F:RNA-directed DNA polymerase activity"/>
    <property type="evidence" value="ECO:0007669"/>
    <property type="project" value="UniProtKB-KW"/>
</dbReference>
<dbReference type="GO" id="GO:0016787">
    <property type="term" value="F:hydrolase activity"/>
    <property type="evidence" value="ECO:0007669"/>
    <property type="project" value="UniProtKB-KW"/>
</dbReference>
<evidence type="ECO:0000256" key="6">
    <source>
        <dbReference type="ARBA" id="ARBA00022918"/>
    </source>
</evidence>
<evidence type="ECO:0000259" key="8">
    <source>
        <dbReference type="Pfam" id="PF17917"/>
    </source>
</evidence>
<dbReference type="Pfam" id="PF17917">
    <property type="entry name" value="RT_RNaseH"/>
    <property type="match status" value="1"/>
</dbReference>
<evidence type="ECO:0000256" key="2">
    <source>
        <dbReference type="ARBA" id="ARBA00022695"/>
    </source>
</evidence>
<dbReference type="AlphaFoldDB" id="A0AAV3R7Y8"/>
<dbReference type="GO" id="GO:0004519">
    <property type="term" value="F:endonuclease activity"/>
    <property type="evidence" value="ECO:0007669"/>
    <property type="project" value="UniProtKB-KW"/>
</dbReference>
<dbReference type="SUPFAM" id="SSF56672">
    <property type="entry name" value="DNA/RNA polymerases"/>
    <property type="match status" value="1"/>
</dbReference>
<keyword evidence="10" id="KW-1185">Reference proteome</keyword>
<evidence type="ECO:0000313" key="9">
    <source>
        <dbReference type="EMBL" id="GAA0171351.1"/>
    </source>
</evidence>
<comment type="caution">
    <text evidence="9">The sequence shown here is derived from an EMBL/GenBank/DDBJ whole genome shotgun (WGS) entry which is preliminary data.</text>
</comment>
<keyword evidence="3" id="KW-0540">Nuclease</keyword>
<accession>A0AAV3R7Y8</accession>
<protein>
    <recommendedName>
        <fullName evidence="11">Reverse transcriptase domain-containing protein</fullName>
    </recommendedName>
</protein>
<evidence type="ECO:0008006" key="11">
    <source>
        <dbReference type="Google" id="ProtNLM"/>
    </source>
</evidence>
<name>A0AAV3R7Y8_LITER</name>
<keyword evidence="1" id="KW-0808">Transferase</keyword>
<sequence>MANCIFASQIGQNMEIYVDDMLVKSKTREEHIKNLRETFNRIRESRLKVNREKCSFGVVFGKFLAVSSALVRETEGVQRPIYYVSHVLHGAEERYSVIDKVALALVVSARKLKAYIESHPIQVVTDQQLKRVMTSPTLFGRLTTWAVELSEFEISYIPRTCIKAQVLADFVAECIAKSQPNI</sequence>